<keyword evidence="1" id="KW-0614">Plasmid</keyword>
<name>K9XZY0_STAC7</name>
<gene>
    <name evidence="1" type="ordered locus">Sta7437_4695</name>
</gene>
<proteinExistence type="predicted"/>
<dbReference type="EMBL" id="CP003654">
    <property type="protein sequence ID" value="AFZ38145.1"/>
    <property type="molecule type" value="Genomic_DNA"/>
</dbReference>
<evidence type="ECO:0000313" key="2">
    <source>
        <dbReference type="Proteomes" id="UP000010473"/>
    </source>
</evidence>
<keyword evidence="2" id="KW-1185">Reference proteome</keyword>
<dbReference type="SUPFAM" id="SSF53474">
    <property type="entry name" value="alpha/beta-Hydrolases"/>
    <property type="match status" value="1"/>
</dbReference>
<dbReference type="OrthoDB" id="6059224at2"/>
<dbReference type="Proteomes" id="UP000010473">
    <property type="component" value="Plasmid pSTA7437.01"/>
</dbReference>
<sequence length="180" mass="19775">MSNIKSLNLADTPVIVKPPANLDRPAPLIILWHGFGTPSSEAMLAKTLPLEEVQAWKAYPELPLFGDLIKAGKIEELMQRQLEDYVLRLLLPTIEPALQKLPEIVSQLQAELRIDPQLGIGIFGFSAGGIASLLTLIESSVPISAAVLTGVTKDLTSAIDMVERTTQQNYQTLKEQYSWV</sequence>
<dbReference type="HOGENOM" id="CLU_1495317_0_0_3"/>
<protein>
    <recommendedName>
        <fullName evidence="3">Phospholipase/Carboxylesterase</fullName>
    </recommendedName>
</protein>
<organism evidence="1 2">
    <name type="scientific">Stanieria cyanosphaera (strain ATCC 29371 / PCC 7437)</name>
    <dbReference type="NCBI Taxonomy" id="111780"/>
    <lineage>
        <taxon>Bacteria</taxon>
        <taxon>Bacillati</taxon>
        <taxon>Cyanobacteriota</taxon>
        <taxon>Cyanophyceae</taxon>
        <taxon>Pleurocapsales</taxon>
        <taxon>Dermocarpellaceae</taxon>
        <taxon>Stanieria</taxon>
    </lineage>
</organism>
<accession>K9XZY0</accession>
<evidence type="ECO:0008006" key="3">
    <source>
        <dbReference type="Google" id="ProtNLM"/>
    </source>
</evidence>
<dbReference type="InterPro" id="IPR029058">
    <property type="entry name" value="AB_hydrolase_fold"/>
</dbReference>
<dbReference type="AlphaFoldDB" id="K9XZY0"/>
<dbReference type="KEGG" id="scs:Sta7437_4695"/>
<dbReference type="RefSeq" id="WP_015212051.1">
    <property type="nucleotide sequence ID" value="NC_019765.1"/>
</dbReference>
<evidence type="ECO:0000313" key="1">
    <source>
        <dbReference type="EMBL" id="AFZ38145.1"/>
    </source>
</evidence>
<geneLocation type="plasmid" evidence="1 2">
    <name>pSTA7437.01</name>
</geneLocation>
<reference evidence="2" key="1">
    <citation type="journal article" date="2013" name="Proc. Natl. Acad. Sci. U.S.A.">
        <title>Improving the coverage of the cyanobacterial phylum using diversity-driven genome sequencing.</title>
        <authorList>
            <person name="Shih P.M."/>
            <person name="Wu D."/>
            <person name="Latifi A."/>
            <person name="Axen S.D."/>
            <person name="Fewer D.P."/>
            <person name="Talla E."/>
            <person name="Calteau A."/>
            <person name="Cai F."/>
            <person name="Tandeau de Marsac N."/>
            <person name="Rippka R."/>
            <person name="Herdman M."/>
            <person name="Sivonen K."/>
            <person name="Coursin T."/>
            <person name="Laurent T."/>
            <person name="Goodwin L."/>
            <person name="Nolan M."/>
            <person name="Davenport K.W."/>
            <person name="Han C.S."/>
            <person name="Rubin E.M."/>
            <person name="Eisen J.A."/>
            <person name="Woyke T."/>
            <person name="Gugger M."/>
            <person name="Kerfeld C.A."/>
        </authorList>
    </citation>
    <scope>NUCLEOTIDE SEQUENCE [LARGE SCALE GENOMIC DNA]</scope>
    <source>
        <strain evidence="2">ATCC 29371 / PCC 7437</strain>
        <plasmid evidence="2">Plasmid pSTA7437.01</plasmid>
    </source>
</reference>
<dbReference type="Gene3D" id="3.40.50.1820">
    <property type="entry name" value="alpha/beta hydrolase"/>
    <property type="match status" value="1"/>
</dbReference>